<gene>
    <name evidence="1" type="ORF">SAMN04488132_10361</name>
</gene>
<organism evidence="1 2">
    <name type="scientific">Sediminibacterium ginsengisoli</name>
    <dbReference type="NCBI Taxonomy" id="413434"/>
    <lineage>
        <taxon>Bacteria</taxon>
        <taxon>Pseudomonadati</taxon>
        <taxon>Bacteroidota</taxon>
        <taxon>Chitinophagia</taxon>
        <taxon>Chitinophagales</taxon>
        <taxon>Chitinophagaceae</taxon>
        <taxon>Sediminibacterium</taxon>
    </lineage>
</organism>
<sequence length="63" mass="7429">MKTQNTNFFQQISRAHTETLVKEVKETVAVNNGVQHKAIFGAVDYWNFQRSRRIRISRRHLTA</sequence>
<keyword evidence="2" id="KW-1185">Reference proteome</keyword>
<reference evidence="1 2" key="1">
    <citation type="submission" date="2017-02" db="EMBL/GenBank/DDBJ databases">
        <authorList>
            <person name="Peterson S.W."/>
        </authorList>
    </citation>
    <scope>NUCLEOTIDE SEQUENCE [LARGE SCALE GENOMIC DNA]</scope>
    <source>
        <strain evidence="1 2">DSM 22335</strain>
    </source>
</reference>
<evidence type="ECO:0000313" key="2">
    <source>
        <dbReference type="Proteomes" id="UP000190888"/>
    </source>
</evidence>
<dbReference type="AlphaFoldDB" id="A0A1T4LY06"/>
<name>A0A1T4LY06_9BACT</name>
<dbReference type="EMBL" id="FUWH01000003">
    <property type="protein sequence ID" value="SJZ59623.1"/>
    <property type="molecule type" value="Genomic_DNA"/>
</dbReference>
<proteinExistence type="predicted"/>
<dbReference type="RefSeq" id="WP_078830570.1">
    <property type="nucleotide sequence ID" value="NZ_FUWH01000003.1"/>
</dbReference>
<dbReference type="Proteomes" id="UP000190888">
    <property type="component" value="Unassembled WGS sequence"/>
</dbReference>
<evidence type="ECO:0000313" key="1">
    <source>
        <dbReference type="EMBL" id="SJZ59623.1"/>
    </source>
</evidence>
<accession>A0A1T4LY06</accession>
<protein>
    <submittedName>
        <fullName evidence="1">Uncharacterized protein</fullName>
    </submittedName>
</protein>
<dbReference type="OrthoDB" id="681050at2"/>
<dbReference type="STRING" id="413434.SAMN04488132_10361"/>